<reference evidence="1" key="1">
    <citation type="submission" date="2022-05" db="EMBL/GenBank/DDBJ databases">
        <authorList>
            <person name="Oliphant S.A."/>
            <person name="Watson-Haigh N.S."/>
            <person name="Sumby K.M."/>
            <person name="Gardner J.M."/>
            <person name="Jiranek V."/>
        </authorList>
    </citation>
    <scope>NUCLEOTIDE SEQUENCE</scope>
    <source>
        <strain evidence="1">Ru20-1</strain>
        <plasmid evidence="1">punnamed</plasmid>
    </source>
</reference>
<keyword evidence="2" id="KW-1185">Reference proteome</keyword>
<organism evidence="1 2">
    <name type="scientific">Fructilactobacillus ixorae</name>
    <dbReference type="NCBI Taxonomy" id="1750535"/>
    <lineage>
        <taxon>Bacteria</taxon>
        <taxon>Bacillati</taxon>
        <taxon>Bacillota</taxon>
        <taxon>Bacilli</taxon>
        <taxon>Lactobacillales</taxon>
        <taxon>Lactobacillaceae</taxon>
        <taxon>Fructilactobacillus</taxon>
    </lineage>
</organism>
<dbReference type="EMBL" id="CP097479">
    <property type="protein sequence ID" value="USS93978.1"/>
    <property type="molecule type" value="Genomic_DNA"/>
</dbReference>
<keyword evidence="1" id="KW-0614">Plasmid</keyword>
<proteinExistence type="predicted"/>
<evidence type="ECO:0000313" key="1">
    <source>
        <dbReference type="EMBL" id="USS93978.1"/>
    </source>
</evidence>
<evidence type="ECO:0000313" key="2">
    <source>
        <dbReference type="Proteomes" id="UP001057532"/>
    </source>
</evidence>
<sequence length="84" mass="9618">MKYVESREDANTAQKMMNNLALKYGEANILVLHPGLIKTTTDTDHNNESIWVEKIERFMSGDKEWVGVTKGTALYIKRELDSND</sequence>
<dbReference type="RefSeq" id="WP_252780861.1">
    <property type="nucleotide sequence ID" value="NZ_CP097479.1"/>
</dbReference>
<name>A0ABY5C8S2_9LACO</name>
<dbReference type="Proteomes" id="UP001057532">
    <property type="component" value="Plasmid punnamed"/>
</dbReference>
<gene>
    <name evidence="1" type="ORF">M8332_07075</name>
</gene>
<geneLocation type="plasmid" evidence="1 2">
    <name>punnamed</name>
</geneLocation>
<accession>A0ABY5C8S2</accession>
<protein>
    <submittedName>
        <fullName evidence="1">Uncharacterized protein</fullName>
    </submittedName>
</protein>